<evidence type="ECO:0000256" key="1">
    <source>
        <dbReference type="SAM" id="Phobius"/>
    </source>
</evidence>
<organism evidence="2 3">
    <name type="scientific">Lederbergia ruris</name>
    <dbReference type="NCBI Taxonomy" id="217495"/>
    <lineage>
        <taxon>Bacteria</taxon>
        <taxon>Bacillati</taxon>
        <taxon>Bacillota</taxon>
        <taxon>Bacilli</taxon>
        <taxon>Bacillales</taxon>
        <taxon>Bacillaceae</taxon>
        <taxon>Lederbergia</taxon>
    </lineage>
</organism>
<keyword evidence="1" id="KW-0472">Membrane</keyword>
<keyword evidence="1" id="KW-0812">Transmembrane</keyword>
<feature type="transmembrane region" description="Helical" evidence="1">
    <location>
        <begin position="91"/>
        <end position="114"/>
    </location>
</feature>
<keyword evidence="3" id="KW-1185">Reference proteome</keyword>
<evidence type="ECO:0000313" key="3">
    <source>
        <dbReference type="Proteomes" id="UP000679950"/>
    </source>
</evidence>
<accession>A0ABQ4KKI5</accession>
<protein>
    <recommendedName>
        <fullName evidence="4">Group-specific protein</fullName>
    </recommendedName>
</protein>
<dbReference type="EMBL" id="BORB01000024">
    <property type="protein sequence ID" value="GIN58463.1"/>
    <property type="molecule type" value="Genomic_DNA"/>
</dbReference>
<reference evidence="2 3" key="1">
    <citation type="submission" date="2021-03" db="EMBL/GenBank/DDBJ databases">
        <title>Antimicrobial resistance genes in bacteria isolated from Japanese honey, and their potential for conferring macrolide and lincosamide resistance in the American foulbrood pathogen Paenibacillus larvae.</title>
        <authorList>
            <person name="Okamoto M."/>
            <person name="Kumagai M."/>
            <person name="Kanamori H."/>
            <person name="Takamatsu D."/>
        </authorList>
    </citation>
    <scope>NUCLEOTIDE SEQUENCE [LARGE SCALE GENOMIC DNA]</scope>
    <source>
        <strain evidence="2 3">J8TS2</strain>
    </source>
</reference>
<evidence type="ECO:0008006" key="4">
    <source>
        <dbReference type="Google" id="ProtNLM"/>
    </source>
</evidence>
<comment type="caution">
    <text evidence="2">The sequence shown here is derived from an EMBL/GenBank/DDBJ whole genome shotgun (WGS) entry which is preliminary data.</text>
</comment>
<evidence type="ECO:0000313" key="2">
    <source>
        <dbReference type="EMBL" id="GIN58463.1"/>
    </source>
</evidence>
<dbReference type="RefSeq" id="WP_158322584.1">
    <property type="nucleotide sequence ID" value="NZ_BORB01000024.1"/>
</dbReference>
<gene>
    <name evidence="2" type="ORF">J8TS2_27820</name>
</gene>
<dbReference type="Proteomes" id="UP000679950">
    <property type="component" value="Unassembled WGS sequence"/>
</dbReference>
<proteinExistence type="predicted"/>
<keyword evidence="1" id="KW-1133">Transmembrane helix</keyword>
<name>A0ABQ4KKI5_9BACI</name>
<sequence>MNHYSVENWLQYVRDELKEETRIQYENHLYHCDHCLELYLQAVESNDAQELDLSKQENFTDLIMEQIHEMEKPIQPEEKKSRILHSRKQTFIHYAIAVAMTMIFMSTGVFTQLMKMTDTVENNESRHRESFVQSFLDKQGSIINKFEMDVHFKEGKQNE</sequence>